<dbReference type="AlphaFoldDB" id="A0A7S7NQ77"/>
<proteinExistence type="predicted"/>
<sequence length="722" mass="81344">MTWKATAALFALSVQLTPAQQKKPVTLESLSAGMMRMMAQFGGAPLWAPDGKRFAVRRGDKVGLFDIATQTEKELFSTAELSKTARQAPGPKEMEWENRRVSESRLQWSDDGHKMLVIVNGDLFLWTEESGKLDQLTATETPERDPKLSPDGLKVSFRRGYELYVMELATKKVTQLTTDSSATRWNATLDWVYPEELDLGTAHWWSPDSKSIAYMQFDVSGETLYPQADHLKIEAVAEPQRYPKAGSPNADVRIGVVDISGGLTRWMDFGENRDYLLARVYWTPDSDRVVVHRLNRTQNHLGILSADARNGKSQLLIEESDPAWVNISDDFRFLSDGRILLSSERDGFRHLYLYNADGKHEKQLTKGDWEVTAVSCVDEKTKKIWYTSGETSPLERQLYVIGFNGKDKRQLTKGTGTHSISMGTGCQYYLDTFSNLENPSRATLNKAEDGSEVKVWREADRKQEEEYDILKSEIHTFKGADGTLFYGRLIKPAGFDPAKKYPVLVSVYGGPHAQTVRNSYSGLSWEQVMAHKGFVIWQMDNRGSYGRGHKFEAPINRRLGKQELEDQKEGVNYLAKLGFADTSRVGIYGWSYGGYMTLYALLNAPEVFKAGAAGAAVTDWRNYDTIYTERYLGRPQENEDGYKSSSPVHSAAKLQGKLLLMHNIEDDNVLFGNALQMMNALQLAGKDFETAIYSGKSHGVMGKARQHMLEKQTSFFVESLKP</sequence>
<organism evidence="3 4">
    <name type="scientific">Paludibaculum fermentans</name>
    <dbReference type="NCBI Taxonomy" id="1473598"/>
    <lineage>
        <taxon>Bacteria</taxon>
        <taxon>Pseudomonadati</taxon>
        <taxon>Acidobacteriota</taxon>
        <taxon>Terriglobia</taxon>
        <taxon>Bryobacterales</taxon>
        <taxon>Bryobacteraceae</taxon>
        <taxon>Paludibaculum</taxon>
    </lineage>
</organism>
<protein>
    <submittedName>
        <fullName evidence="3">S9 family peptidase</fullName>
    </submittedName>
</protein>
<dbReference type="KEGG" id="pfer:IRI77_34500"/>
<feature type="domain" description="Peptidase S9 prolyl oligopeptidase catalytic" evidence="1">
    <location>
        <begin position="527"/>
        <end position="721"/>
    </location>
</feature>
<keyword evidence="4" id="KW-1185">Reference proteome</keyword>
<dbReference type="Pfam" id="PF00326">
    <property type="entry name" value="Peptidase_S9"/>
    <property type="match status" value="1"/>
</dbReference>
<dbReference type="PANTHER" id="PTHR11731:SF193">
    <property type="entry name" value="DIPEPTIDYL PEPTIDASE 9"/>
    <property type="match status" value="1"/>
</dbReference>
<dbReference type="EMBL" id="CP063849">
    <property type="protein sequence ID" value="QOY87796.1"/>
    <property type="molecule type" value="Genomic_DNA"/>
</dbReference>
<dbReference type="InterPro" id="IPR050278">
    <property type="entry name" value="Serine_Prot_S9B/DPPIV"/>
</dbReference>
<dbReference type="InterPro" id="IPR001375">
    <property type="entry name" value="Peptidase_S9_cat"/>
</dbReference>
<dbReference type="GO" id="GO:0006508">
    <property type="term" value="P:proteolysis"/>
    <property type="evidence" value="ECO:0007669"/>
    <property type="project" value="InterPro"/>
</dbReference>
<dbReference type="InterPro" id="IPR002469">
    <property type="entry name" value="Peptidase_S9B_N"/>
</dbReference>
<dbReference type="RefSeq" id="WP_194449463.1">
    <property type="nucleotide sequence ID" value="NZ_CP063849.1"/>
</dbReference>
<reference evidence="3 4" key="1">
    <citation type="submission" date="2020-10" db="EMBL/GenBank/DDBJ databases">
        <title>Complete genome sequence of Paludibaculum fermentans P105T, a facultatively anaerobic acidobacterium capable of dissimilatory Fe(III) reduction.</title>
        <authorList>
            <person name="Dedysh S.N."/>
            <person name="Beletsky A.V."/>
            <person name="Kulichevskaya I.S."/>
            <person name="Mardanov A.V."/>
            <person name="Ravin N.V."/>
        </authorList>
    </citation>
    <scope>NUCLEOTIDE SEQUENCE [LARGE SCALE GENOMIC DNA]</scope>
    <source>
        <strain evidence="3 4">P105</strain>
    </source>
</reference>
<evidence type="ECO:0000313" key="4">
    <source>
        <dbReference type="Proteomes" id="UP000593892"/>
    </source>
</evidence>
<dbReference type="Gene3D" id="3.40.50.1820">
    <property type="entry name" value="alpha/beta hydrolase"/>
    <property type="match status" value="1"/>
</dbReference>
<dbReference type="Pfam" id="PF00930">
    <property type="entry name" value="DPPIV_N"/>
    <property type="match status" value="1"/>
</dbReference>
<evidence type="ECO:0000259" key="1">
    <source>
        <dbReference type="Pfam" id="PF00326"/>
    </source>
</evidence>
<evidence type="ECO:0000259" key="2">
    <source>
        <dbReference type="Pfam" id="PF00930"/>
    </source>
</evidence>
<gene>
    <name evidence="3" type="ORF">IRI77_34500</name>
</gene>
<dbReference type="Proteomes" id="UP000593892">
    <property type="component" value="Chromosome"/>
</dbReference>
<dbReference type="SUPFAM" id="SSF53474">
    <property type="entry name" value="alpha/beta-Hydrolases"/>
    <property type="match status" value="1"/>
</dbReference>
<feature type="domain" description="Dipeptidylpeptidase IV N-terminal" evidence="2">
    <location>
        <begin position="143"/>
        <end position="439"/>
    </location>
</feature>
<dbReference type="GO" id="GO:0008239">
    <property type="term" value="F:dipeptidyl-peptidase activity"/>
    <property type="evidence" value="ECO:0007669"/>
    <property type="project" value="TreeGrafter"/>
</dbReference>
<dbReference type="SUPFAM" id="SSF82171">
    <property type="entry name" value="DPP6 N-terminal domain-like"/>
    <property type="match status" value="1"/>
</dbReference>
<dbReference type="GO" id="GO:0008236">
    <property type="term" value="F:serine-type peptidase activity"/>
    <property type="evidence" value="ECO:0007669"/>
    <property type="project" value="InterPro"/>
</dbReference>
<name>A0A7S7NQ77_PALFE</name>
<accession>A0A7S7NQ77</accession>
<dbReference type="InterPro" id="IPR029058">
    <property type="entry name" value="AB_hydrolase_fold"/>
</dbReference>
<dbReference type="Gene3D" id="2.140.10.30">
    <property type="entry name" value="Dipeptidylpeptidase IV, N-terminal domain"/>
    <property type="match status" value="1"/>
</dbReference>
<dbReference type="PANTHER" id="PTHR11731">
    <property type="entry name" value="PROTEASE FAMILY S9B,C DIPEPTIDYL-PEPTIDASE IV-RELATED"/>
    <property type="match status" value="1"/>
</dbReference>
<evidence type="ECO:0000313" key="3">
    <source>
        <dbReference type="EMBL" id="QOY87796.1"/>
    </source>
</evidence>